<evidence type="ECO:0000313" key="4">
    <source>
        <dbReference type="EMBL" id="CAD1844831.1"/>
    </source>
</evidence>
<evidence type="ECO:0000256" key="2">
    <source>
        <dbReference type="ARBA" id="ARBA00022837"/>
    </source>
</evidence>
<protein>
    <recommendedName>
        <fullName evidence="3">C2 domain-containing protein</fullName>
    </recommendedName>
</protein>
<dbReference type="EMBL" id="LR862137">
    <property type="protein sequence ID" value="CAD1844831.1"/>
    <property type="molecule type" value="Genomic_DNA"/>
</dbReference>
<dbReference type="PANTHER" id="PTHR46502:SF14">
    <property type="entry name" value="CALCIUM-DEPENDENT LIPID-BINDING (CALB DOMAIN) FAMILY PROTEIN"/>
    <property type="match status" value="1"/>
</dbReference>
<dbReference type="InterPro" id="IPR000008">
    <property type="entry name" value="C2_dom"/>
</dbReference>
<name>A0A6V7QPK9_ANACO</name>
<dbReference type="GO" id="GO:0046872">
    <property type="term" value="F:metal ion binding"/>
    <property type="evidence" value="ECO:0007669"/>
    <property type="project" value="UniProtKB-KW"/>
</dbReference>
<dbReference type="Gene3D" id="2.60.40.150">
    <property type="entry name" value="C2 domain"/>
    <property type="match status" value="1"/>
</dbReference>
<organism evidence="4">
    <name type="scientific">Ananas comosus var. bracteatus</name>
    <name type="common">red pineapple</name>
    <dbReference type="NCBI Taxonomy" id="296719"/>
    <lineage>
        <taxon>Eukaryota</taxon>
        <taxon>Viridiplantae</taxon>
        <taxon>Streptophyta</taxon>
        <taxon>Embryophyta</taxon>
        <taxon>Tracheophyta</taxon>
        <taxon>Spermatophyta</taxon>
        <taxon>Magnoliopsida</taxon>
        <taxon>Liliopsida</taxon>
        <taxon>Poales</taxon>
        <taxon>Bromeliaceae</taxon>
        <taxon>Bromelioideae</taxon>
        <taxon>Ananas</taxon>
    </lineage>
</organism>
<dbReference type="PANTHER" id="PTHR46502">
    <property type="entry name" value="C2 DOMAIN-CONTAINING"/>
    <property type="match status" value="1"/>
</dbReference>
<evidence type="ECO:0000259" key="3">
    <source>
        <dbReference type="PROSITE" id="PS50004"/>
    </source>
</evidence>
<dbReference type="Pfam" id="PF00168">
    <property type="entry name" value="C2"/>
    <property type="match status" value="1"/>
</dbReference>
<keyword evidence="1" id="KW-0479">Metal-binding</keyword>
<proteinExistence type="predicted"/>
<dbReference type="AlphaFoldDB" id="A0A6V7QPK9"/>
<dbReference type="SUPFAM" id="SSF49562">
    <property type="entry name" value="C2 domain (Calcium/lipid-binding domain, CaLB)"/>
    <property type="match status" value="1"/>
</dbReference>
<accession>A0A6V7QPK9</accession>
<feature type="domain" description="C2" evidence="3">
    <location>
        <begin position="16"/>
        <end position="145"/>
    </location>
</feature>
<dbReference type="InterPro" id="IPR035892">
    <property type="entry name" value="C2_domain_sf"/>
</dbReference>
<gene>
    <name evidence="4" type="ORF">CB5_LOCUS28042</name>
</gene>
<evidence type="ECO:0000256" key="1">
    <source>
        <dbReference type="ARBA" id="ARBA00022723"/>
    </source>
</evidence>
<sequence length="226" mass="25961">MRNLPFSTTLCTFYVPHCSALFLLHAQMKGAVLEVLLVSAEGLKHAHLPGSSNYYVVIQCGNHTFTSKITSVFVENAVTVDAEKDRKVCWNEKFRFMLSSAECKDLAKLKLRIMEKDKFLEDRPVGETMVYLRGILREGREKGFLELKPSSYNVVLYDGTYEGELKIGLKFISNVELEQQTKSIACTVPQKQPYSLYQAILSINLRGIPWSRFFFFHNRSESRKDR</sequence>
<reference evidence="4" key="1">
    <citation type="submission" date="2020-07" db="EMBL/GenBank/DDBJ databases">
        <authorList>
            <person name="Lin J."/>
        </authorList>
    </citation>
    <scope>NUCLEOTIDE SEQUENCE</scope>
</reference>
<dbReference type="PROSITE" id="PS50004">
    <property type="entry name" value="C2"/>
    <property type="match status" value="1"/>
</dbReference>
<keyword evidence="2" id="KW-0106">Calcium</keyword>